<organism evidence="1 2">
    <name type="scientific">Duganella rivi</name>
    <dbReference type="NCBI Taxonomy" id="2666083"/>
    <lineage>
        <taxon>Bacteria</taxon>
        <taxon>Pseudomonadati</taxon>
        <taxon>Pseudomonadota</taxon>
        <taxon>Betaproteobacteria</taxon>
        <taxon>Burkholderiales</taxon>
        <taxon>Oxalobacteraceae</taxon>
        <taxon>Telluria group</taxon>
        <taxon>Duganella</taxon>
    </lineage>
</organism>
<protein>
    <submittedName>
        <fullName evidence="1">Uncharacterized protein</fullName>
    </submittedName>
</protein>
<evidence type="ECO:0000313" key="1">
    <source>
        <dbReference type="EMBL" id="MYM68186.1"/>
    </source>
</evidence>
<gene>
    <name evidence="1" type="ORF">GTP45_15300</name>
</gene>
<reference evidence="1 2" key="1">
    <citation type="submission" date="2019-12" db="EMBL/GenBank/DDBJ databases">
        <title>Novel species isolated from a subtropical stream in China.</title>
        <authorList>
            <person name="Lu H."/>
        </authorList>
    </citation>
    <scope>NUCLEOTIDE SEQUENCE [LARGE SCALE GENOMIC DNA]</scope>
    <source>
        <strain evidence="1 2">FT55W</strain>
    </source>
</reference>
<name>A0A7X4GRB6_9BURK</name>
<dbReference type="EMBL" id="WWCK01000004">
    <property type="protein sequence ID" value="MYM68186.1"/>
    <property type="molecule type" value="Genomic_DNA"/>
</dbReference>
<evidence type="ECO:0000313" key="2">
    <source>
        <dbReference type="Proteomes" id="UP000450012"/>
    </source>
</evidence>
<dbReference type="RefSeq" id="WP_161014711.1">
    <property type="nucleotide sequence ID" value="NZ_WWCK01000004.1"/>
</dbReference>
<accession>A0A7X4GRB6</accession>
<keyword evidence="2" id="KW-1185">Reference proteome</keyword>
<proteinExistence type="predicted"/>
<dbReference type="AlphaFoldDB" id="A0A7X4GRB6"/>
<sequence length="141" mass="14958">MANLKPQAEIEALADHLSACADALHRRLMRAIRQPAPQGGMPGMAQGVAQALFENEVALRQRANGLYLDAAVLAASGLGPQQQQLLDIAARAQIKIDQINRIKDLVDLAGELLSLGAAVASGKPDHVVAPLEKLKHHLDAL</sequence>
<comment type="caution">
    <text evidence="1">The sequence shown here is derived from an EMBL/GenBank/DDBJ whole genome shotgun (WGS) entry which is preliminary data.</text>
</comment>
<dbReference type="Proteomes" id="UP000450012">
    <property type="component" value="Unassembled WGS sequence"/>
</dbReference>